<sequence length="441" mass="49726">MAPVNIPNILIYFSGIIRPKLLRPHLRVPSIANVDFVKLRKEGYNAVVIDKDNCLTLPSKDDIYPPYQTAWNDLLETFNPGKVLIVSNSAGTKKDPGGIAAEAVSLSLVAPVLIHSQAKPGCSSTIISYFQGKLGKPITLRKRIIEESNKVLEEEKSDEQMLWSRWSNEVSGPLLGHYTNNNQQRKGDRVKVNNSSTSTSTSPETTAGQEEQSTNNNDELRLLVIGDRLFTDTLLAHRLSLHLPKPKPTTTSTDLPSVLSIYTTSLPQPKDVRPLRWLEERLSSSKTKGDYTRFILRENEDRDNLSTTTSDVTFTRGQGIIYAWRWFTPSRWKEFDQSLEPLTINPKSWKPLPLLVGSSKSLYWTIIFITRYTINGVKYIVNRIRSMIDKSSQKSGENDEKISSPVPESNDNSQGRKTGNLLKEADNVRREDRFVPQQGIS</sequence>
<evidence type="ECO:0008006" key="4">
    <source>
        <dbReference type="Google" id="ProtNLM"/>
    </source>
</evidence>
<dbReference type="GeneID" id="87953163"/>
<feature type="compositionally biased region" description="Basic and acidic residues" evidence="1">
    <location>
        <begin position="423"/>
        <end position="434"/>
    </location>
</feature>
<feature type="compositionally biased region" description="Polar residues" evidence="1">
    <location>
        <begin position="406"/>
        <end position="417"/>
    </location>
</feature>
<organism evidence="2 3">
    <name type="scientific">Kwoniella shivajii</name>
    <dbReference type="NCBI Taxonomy" id="564305"/>
    <lineage>
        <taxon>Eukaryota</taxon>
        <taxon>Fungi</taxon>
        <taxon>Dikarya</taxon>
        <taxon>Basidiomycota</taxon>
        <taxon>Agaricomycotina</taxon>
        <taxon>Tremellomycetes</taxon>
        <taxon>Tremellales</taxon>
        <taxon>Cryptococcaceae</taxon>
        <taxon>Kwoniella</taxon>
    </lineage>
</organism>
<dbReference type="EMBL" id="CP141881">
    <property type="protein sequence ID" value="WRT64103.1"/>
    <property type="molecule type" value="Genomic_DNA"/>
</dbReference>
<proteinExistence type="predicted"/>
<evidence type="ECO:0000313" key="2">
    <source>
        <dbReference type="EMBL" id="WRT64103.1"/>
    </source>
</evidence>
<gene>
    <name evidence="2" type="ORF">IL334_001032</name>
</gene>
<evidence type="ECO:0000313" key="3">
    <source>
        <dbReference type="Proteomes" id="UP001329825"/>
    </source>
</evidence>
<keyword evidence="3" id="KW-1185">Reference proteome</keyword>
<accession>A0ABZ1CQT6</accession>
<feature type="compositionally biased region" description="Polar residues" evidence="1">
    <location>
        <begin position="207"/>
        <end position="217"/>
    </location>
</feature>
<name>A0ABZ1CQT6_9TREE</name>
<feature type="region of interest" description="Disordered" evidence="1">
    <location>
        <begin position="174"/>
        <end position="218"/>
    </location>
</feature>
<feature type="compositionally biased region" description="Basic and acidic residues" evidence="1">
    <location>
        <begin position="390"/>
        <end position="402"/>
    </location>
</feature>
<reference evidence="2 3" key="1">
    <citation type="submission" date="2024-01" db="EMBL/GenBank/DDBJ databases">
        <title>Comparative genomics of Cryptococcus and Kwoniella reveals pathogenesis evolution and contrasting modes of karyotype evolution via chromosome fusion or intercentromeric recombination.</title>
        <authorList>
            <person name="Coelho M.A."/>
            <person name="David-Palma M."/>
            <person name="Shea T."/>
            <person name="Bowers K."/>
            <person name="McGinley-Smith S."/>
            <person name="Mohammad A.W."/>
            <person name="Gnirke A."/>
            <person name="Yurkov A.M."/>
            <person name="Nowrousian M."/>
            <person name="Sun S."/>
            <person name="Cuomo C.A."/>
            <person name="Heitman J."/>
        </authorList>
    </citation>
    <scope>NUCLEOTIDE SEQUENCE [LARGE SCALE GENOMIC DNA]</scope>
    <source>
        <strain evidence="2">CBS 11374</strain>
    </source>
</reference>
<dbReference type="InterPro" id="IPR027706">
    <property type="entry name" value="PGP_Pase"/>
</dbReference>
<feature type="region of interest" description="Disordered" evidence="1">
    <location>
        <begin position="390"/>
        <end position="441"/>
    </location>
</feature>
<evidence type="ECO:0000256" key="1">
    <source>
        <dbReference type="SAM" id="MobiDB-lite"/>
    </source>
</evidence>
<protein>
    <recommendedName>
        <fullName evidence="4">HAD phosphatase, family IIIA</fullName>
    </recommendedName>
</protein>
<feature type="compositionally biased region" description="Low complexity" evidence="1">
    <location>
        <begin position="195"/>
        <end position="206"/>
    </location>
</feature>
<dbReference type="RefSeq" id="XP_062788843.1">
    <property type="nucleotide sequence ID" value="XM_062932792.1"/>
</dbReference>
<dbReference type="Pfam" id="PF09419">
    <property type="entry name" value="PGP_phosphatase"/>
    <property type="match status" value="1"/>
</dbReference>
<dbReference type="Proteomes" id="UP001329825">
    <property type="component" value="Chromosome 1"/>
</dbReference>